<reference evidence="2 3" key="1">
    <citation type="journal article" date="2023" name="Plants (Basel)">
        <title>Bridging the Gap: Combining Genomics and Transcriptomics Approaches to Understand Stylosanthes scabra, an Orphan Legume from the Brazilian Caatinga.</title>
        <authorList>
            <person name="Ferreira-Neto J.R.C."/>
            <person name="da Silva M.D."/>
            <person name="Binneck E."/>
            <person name="de Melo N.F."/>
            <person name="da Silva R.H."/>
            <person name="de Melo A.L.T.M."/>
            <person name="Pandolfi V."/>
            <person name="Bustamante F.O."/>
            <person name="Brasileiro-Vidal A.C."/>
            <person name="Benko-Iseppon A.M."/>
        </authorList>
    </citation>
    <scope>NUCLEOTIDE SEQUENCE [LARGE SCALE GENOMIC DNA]</scope>
    <source>
        <tissue evidence="2">Leaves</tissue>
    </source>
</reference>
<evidence type="ECO:0000313" key="3">
    <source>
        <dbReference type="Proteomes" id="UP001341840"/>
    </source>
</evidence>
<organism evidence="2 3">
    <name type="scientific">Stylosanthes scabra</name>
    <dbReference type="NCBI Taxonomy" id="79078"/>
    <lineage>
        <taxon>Eukaryota</taxon>
        <taxon>Viridiplantae</taxon>
        <taxon>Streptophyta</taxon>
        <taxon>Embryophyta</taxon>
        <taxon>Tracheophyta</taxon>
        <taxon>Spermatophyta</taxon>
        <taxon>Magnoliopsida</taxon>
        <taxon>eudicotyledons</taxon>
        <taxon>Gunneridae</taxon>
        <taxon>Pentapetalae</taxon>
        <taxon>rosids</taxon>
        <taxon>fabids</taxon>
        <taxon>Fabales</taxon>
        <taxon>Fabaceae</taxon>
        <taxon>Papilionoideae</taxon>
        <taxon>50 kb inversion clade</taxon>
        <taxon>dalbergioids sensu lato</taxon>
        <taxon>Dalbergieae</taxon>
        <taxon>Pterocarpus clade</taxon>
        <taxon>Stylosanthes</taxon>
    </lineage>
</organism>
<feature type="compositionally biased region" description="Basic and acidic residues" evidence="1">
    <location>
        <begin position="160"/>
        <end position="178"/>
    </location>
</feature>
<feature type="region of interest" description="Disordered" evidence="1">
    <location>
        <begin position="69"/>
        <end position="178"/>
    </location>
</feature>
<evidence type="ECO:0000313" key="2">
    <source>
        <dbReference type="EMBL" id="MED6193524.1"/>
    </source>
</evidence>
<gene>
    <name evidence="2" type="ORF">PIB30_020326</name>
</gene>
<evidence type="ECO:0000256" key="1">
    <source>
        <dbReference type="SAM" id="MobiDB-lite"/>
    </source>
</evidence>
<keyword evidence="3" id="KW-1185">Reference proteome</keyword>
<proteinExistence type="predicted"/>
<feature type="compositionally biased region" description="Polar residues" evidence="1">
    <location>
        <begin position="102"/>
        <end position="111"/>
    </location>
</feature>
<dbReference type="EMBL" id="JASCZI010211513">
    <property type="protein sequence ID" value="MED6193524.1"/>
    <property type="molecule type" value="Genomic_DNA"/>
</dbReference>
<protein>
    <submittedName>
        <fullName evidence="2">Uncharacterized protein</fullName>
    </submittedName>
</protein>
<name>A0ABU6X8G4_9FABA</name>
<feature type="compositionally biased region" description="Polar residues" evidence="1">
    <location>
        <begin position="150"/>
        <end position="159"/>
    </location>
</feature>
<sequence>MSLLWRLRNRVARARHLGHAAAPPTETSSLSKGGRMRAIKWARARGQRWIGLFLAFLSILLTFLEGPDDSETDKDDTLHEDSQRVPMQNGPLEQKNRKAQKNQKSVNQIQKNILKPGAGKNPHAHRKNSTPKPGPVSLNKGPKGKGIVGESNSNPSHTALETKKEFPKPNEEERESRRKQEALMLEELRRIKQNPVAALEASRIGSNVLNSFVVKNAFLNQLPPGEGEGTSMDILPIMANQNIPENKPPD</sequence>
<accession>A0ABU6X8G4</accession>
<dbReference type="Proteomes" id="UP001341840">
    <property type="component" value="Unassembled WGS sequence"/>
</dbReference>
<comment type="caution">
    <text evidence="2">The sequence shown here is derived from an EMBL/GenBank/DDBJ whole genome shotgun (WGS) entry which is preliminary data.</text>
</comment>